<keyword evidence="1 5" id="KW-0489">Methyltransferase</keyword>
<dbReference type="Pfam" id="PF05175">
    <property type="entry name" value="MTS"/>
    <property type="match status" value="1"/>
</dbReference>
<evidence type="ECO:0000313" key="5">
    <source>
        <dbReference type="EMBL" id="SHO59663.1"/>
    </source>
</evidence>
<reference evidence="5 6" key="1">
    <citation type="submission" date="2016-12" db="EMBL/GenBank/DDBJ databases">
        <authorList>
            <person name="Song W.-J."/>
            <person name="Kurnit D.M."/>
        </authorList>
    </citation>
    <scope>NUCLEOTIDE SEQUENCE [LARGE SCALE GENOMIC DNA]</scope>
    <source>
        <strain evidence="5 6">DSM 19599</strain>
    </source>
</reference>
<evidence type="ECO:0000256" key="1">
    <source>
        <dbReference type="ARBA" id="ARBA00022603"/>
    </source>
</evidence>
<dbReference type="Gene3D" id="3.40.50.150">
    <property type="entry name" value="Vaccinia Virus protein VP39"/>
    <property type="match status" value="1"/>
</dbReference>
<dbReference type="STRING" id="1123029.SAMN02745172_00020"/>
<feature type="domain" description="Methyltransferase small" evidence="4">
    <location>
        <begin position="68"/>
        <end position="171"/>
    </location>
</feature>
<evidence type="ECO:0000256" key="2">
    <source>
        <dbReference type="ARBA" id="ARBA00022691"/>
    </source>
</evidence>
<evidence type="ECO:0000313" key="6">
    <source>
        <dbReference type="Proteomes" id="UP000186406"/>
    </source>
</evidence>
<gene>
    <name evidence="5" type="ORF">SAMN02745172_00020</name>
</gene>
<proteinExistence type="predicted"/>
<dbReference type="CDD" id="cd02440">
    <property type="entry name" value="AdoMet_MTases"/>
    <property type="match status" value="1"/>
</dbReference>
<evidence type="ECO:0000256" key="3">
    <source>
        <dbReference type="SAM" id="MobiDB-lite"/>
    </source>
</evidence>
<dbReference type="Proteomes" id="UP000186406">
    <property type="component" value="Unassembled WGS sequence"/>
</dbReference>
<name>A0A1M7Z3Y9_9HYPH</name>
<accession>A0A1M7Z3Y9</accession>
<dbReference type="GO" id="GO:0008168">
    <property type="term" value="F:methyltransferase activity"/>
    <property type="evidence" value="ECO:0007669"/>
    <property type="project" value="UniProtKB-KW"/>
</dbReference>
<dbReference type="AlphaFoldDB" id="A0A1M7Z3Y9"/>
<dbReference type="EMBL" id="FRXO01000001">
    <property type="protein sequence ID" value="SHO59663.1"/>
    <property type="molecule type" value="Genomic_DNA"/>
</dbReference>
<sequence>MSGEAGAAPGVEPSSTAAREGTADVTAACAAGESTASADATGDAFLGGRFRVLQPPRGRHRSGHDALLLAASVPEGATGRCLDLGAGVGVAGLAVAVRCPGLSVDLVEIDSEAAALARRSLALPANAALGGRVRVIEADITVPSALAAAGLEPHAADIVVMNPPFYAAGRVRASPDARRATAHVLGEAGLDPWLRAAARLLRPGGLVSIIFPASGLDEVLEGCRGRFGAAVVVPVHARADAPALRVIVRAVAGSRGPMTLAPGLVLHDGTGPQPSNAARAVLEQAAPLPGLPAVANKAR</sequence>
<protein>
    <submittedName>
        <fullName evidence="5">tRNA1(Val) A37 N6-methylase TrmN6</fullName>
    </submittedName>
</protein>
<keyword evidence="2" id="KW-0949">S-adenosyl-L-methionine</keyword>
<dbReference type="PANTHER" id="PTHR47739:SF1">
    <property type="entry name" value="TRNA1(VAL) (ADENINE(37)-N6)-METHYLTRANSFERASE"/>
    <property type="match status" value="1"/>
</dbReference>
<dbReference type="GO" id="GO:0032259">
    <property type="term" value="P:methylation"/>
    <property type="evidence" value="ECO:0007669"/>
    <property type="project" value="UniProtKB-KW"/>
</dbReference>
<dbReference type="InterPro" id="IPR007848">
    <property type="entry name" value="Small_mtfrase_dom"/>
</dbReference>
<keyword evidence="1 5" id="KW-0808">Transferase</keyword>
<dbReference type="InterPro" id="IPR050210">
    <property type="entry name" value="tRNA_Adenine-N(6)_MTase"/>
</dbReference>
<dbReference type="PANTHER" id="PTHR47739">
    <property type="entry name" value="TRNA1(VAL) (ADENINE(37)-N6)-METHYLTRANSFERASE"/>
    <property type="match status" value="1"/>
</dbReference>
<feature type="region of interest" description="Disordered" evidence="3">
    <location>
        <begin position="1"/>
        <end position="20"/>
    </location>
</feature>
<dbReference type="RefSeq" id="WP_244530711.1">
    <property type="nucleotide sequence ID" value="NZ_FRXO01000001.1"/>
</dbReference>
<evidence type="ECO:0000259" key="4">
    <source>
        <dbReference type="Pfam" id="PF05175"/>
    </source>
</evidence>
<dbReference type="InterPro" id="IPR029063">
    <property type="entry name" value="SAM-dependent_MTases_sf"/>
</dbReference>
<organism evidence="5 6">
    <name type="scientific">Pseudoxanthobacter soli DSM 19599</name>
    <dbReference type="NCBI Taxonomy" id="1123029"/>
    <lineage>
        <taxon>Bacteria</taxon>
        <taxon>Pseudomonadati</taxon>
        <taxon>Pseudomonadota</taxon>
        <taxon>Alphaproteobacteria</taxon>
        <taxon>Hyphomicrobiales</taxon>
        <taxon>Segnochrobactraceae</taxon>
        <taxon>Pseudoxanthobacter</taxon>
    </lineage>
</organism>
<keyword evidence="6" id="KW-1185">Reference proteome</keyword>
<dbReference type="SUPFAM" id="SSF53335">
    <property type="entry name" value="S-adenosyl-L-methionine-dependent methyltransferases"/>
    <property type="match status" value="1"/>
</dbReference>